<sequence length="130" mass="14400">MLHSFEKGLSVITRLHDHMKLEKIITDTQEVASRLYAPEVLGPWDPSALMADMVGEAGTLAHSVLTVEGIAAAPPETAHIELDITRLLFMLVNLSNYYHIDLAHAWKEMIQEGYANLAMLENNGAGMENE</sequence>
<dbReference type="AlphaFoldDB" id="A0A4P6JJW9"/>
<dbReference type="EMBL" id="CP035758">
    <property type="protein sequence ID" value="QBD75428.1"/>
    <property type="molecule type" value="Genomic_DNA"/>
</dbReference>
<name>A0A4P6JJW9_KTERU</name>
<dbReference type="SUPFAM" id="SSF101386">
    <property type="entry name" value="all-alpha NTP pyrophosphatases"/>
    <property type="match status" value="1"/>
</dbReference>
<accession>A0A4P6JJW9</accession>
<reference evidence="1 2" key="1">
    <citation type="submission" date="2019-01" db="EMBL/GenBank/DDBJ databases">
        <title>Ktedonosporobacter rubrisoli SCAWS-G2.</title>
        <authorList>
            <person name="Huang Y."/>
            <person name="Yan B."/>
        </authorList>
    </citation>
    <scope>NUCLEOTIDE SEQUENCE [LARGE SCALE GENOMIC DNA]</scope>
    <source>
        <strain evidence="1 2">SCAWS-G2</strain>
    </source>
</reference>
<dbReference type="Gene3D" id="1.10.287.1080">
    <property type="entry name" value="MazG-like"/>
    <property type="match status" value="1"/>
</dbReference>
<proteinExistence type="predicted"/>
<evidence type="ECO:0000313" key="1">
    <source>
        <dbReference type="EMBL" id="QBD75428.1"/>
    </source>
</evidence>
<evidence type="ECO:0008006" key="3">
    <source>
        <dbReference type="Google" id="ProtNLM"/>
    </source>
</evidence>
<organism evidence="1 2">
    <name type="scientific">Ktedonosporobacter rubrisoli</name>
    <dbReference type="NCBI Taxonomy" id="2509675"/>
    <lineage>
        <taxon>Bacteria</taxon>
        <taxon>Bacillati</taxon>
        <taxon>Chloroflexota</taxon>
        <taxon>Ktedonobacteria</taxon>
        <taxon>Ktedonobacterales</taxon>
        <taxon>Ktedonosporobacteraceae</taxon>
        <taxon>Ktedonosporobacter</taxon>
    </lineage>
</organism>
<dbReference type="Proteomes" id="UP000290365">
    <property type="component" value="Chromosome"/>
</dbReference>
<protein>
    <recommendedName>
        <fullName evidence="3">NTP pyrophosphohydrolase MazG putative catalytic core domain-containing protein</fullName>
    </recommendedName>
</protein>
<dbReference type="KEGG" id="kbs:EPA93_05190"/>
<dbReference type="RefSeq" id="WP_129886026.1">
    <property type="nucleotide sequence ID" value="NZ_CP035758.1"/>
</dbReference>
<gene>
    <name evidence="1" type="ORF">EPA93_05190</name>
</gene>
<keyword evidence="2" id="KW-1185">Reference proteome</keyword>
<evidence type="ECO:0000313" key="2">
    <source>
        <dbReference type="Proteomes" id="UP000290365"/>
    </source>
</evidence>